<evidence type="ECO:0000256" key="7">
    <source>
        <dbReference type="ARBA" id="ARBA00023125"/>
    </source>
</evidence>
<dbReference type="PRINTS" id="PR00417">
    <property type="entry name" value="PRTPISMRASEI"/>
</dbReference>
<dbReference type="InterPro" id="IPR013826">
    <property type="entry name" value="Topo_IA_cen_sub3"/>
</dbReference>
<dbReference type="InterPro" id="IPR023406">
    <property type="entry name" value="Topo_IA_AS"/>
</dbReference>
<comment type="similarity">
    <text evidence="2">Belongs to the type IA topoisomerase family.</text>
</comment>
<dbReference type="Pfam" id="PF01131">
    <property type="entry name" value="Topoisom_bac"/>
    <property type="match status" value="1"/>
</dbReference>
<accession>A0ABV7PTR3</accession>
<dbReference type="PANTHER" id="PTHR11390:SF21">
    <property type="entry name" value="DNA TOPOISOMERASE 3-ALPHA"/>
    <property type="match status" value="1"/>
</dbReference>
<dbReference type="InterPro" id="IPR034144">
    <property type="entry name" value="TOPRIM_TopoIII"/>
</dbReference>
<gene>
    <name evidence="16" type="ORF">ACFOPH_22360</name>
</gene>
<evidence type="ECO:0000259" key="14">
    <source>
        <dbReference type="PROSITE" id="PS50880"/>
    </source>
</evidence>
<evidence type="ECO:0000256" key="8">
    <source>
        <dbReference type="ARBA" id="ARBA00023235"/>
    </source>
</evidence>
<evidence type="ECO:0000256" key="13">
    <source>
        <dbReference type="SAM" id="MobiDB-lite"/>
    </source>
</evidence>
<dbReference type="PROSITE" id="PS50880">
    <property type="entry name" value="TOPRIM"/>
    <property type="match status" value="1"/>
</dbReference>
<dbReference type="GO" id="GO:0003917">
    <property type="term" value="F:DNA topoisomerase type I (single strand cut, ATP-independent) activity"/>
    <property type="evidence" value="ECO:0007669"/>
    <property type="project" value="UniProtKB-EC"/>
</dbReference>
<dbReference type="PROSITE" id="PS00396">
    <property type="entry name" value="TOPO_IA_1"/>
    <property type="match status" value="1"/>
</dbReference>
<dbReference type="NCBIfam" id="NF005829">
    <property type="entry name" value="PRK07726.1"/>
    <property type="match status" value="1"/>
</dbReference>
<dbReference type="Gene3D" id="2.70.20.10">
    <property type="entry name" value="Topoisomerase I, domain 3"/>
    <property type="match status" value="1"/>
</dbReference>
<evidence type="ECO:0000256" key="1">
    <source>
        <dbReference type="ARBA" id="ARBA00000213"/>
    </source>
</evidence>
<dbReference type="EMBL" id="JBHRVV010000001">
    <property type="protein sequence ID" value="MFC3460951.1"/>
    <property type="molecule type" value="Genomic_DNA"/>
</dbReference>
<dbReference type="NCBIfam" id="NF006032">
    <property type="entry name" value="PRK08173.1"/>
    <property type="match status" value="1"/>
</dbReference>
<protein>
    <recommendedName>
        <fullName evidence="3">DNA topoisomerase</fullName>
        <ecNumber evidence="3">5.6.2.1</ecNumber>
    </recommendedName>
    <alternativeName>
        <fullName evidence="12">Omega-protein</fullName>
    </alternativeName>
    <alternativeName>
        <fullName evidence="11">Relaxing enzyme</fullName>
    </alternativeName>
    <alternativeName>
        <fullName evidence="9">Swivelase</fullName>
    </alternativeName>
    <alternativeName>
        <fullName evidence="10">Untwisting enzyme</fullName>
    </alternativeName>
</protein>
<dbReference type="SMART" id="SM00436">
    <property type="entry name" value="TOP1Bc"/>
    <property type="match status" value="1"/>
</dbReference>
<comment type="caution">
    <text evidence="16">The sequence shown here is derived from an EMBL/GenBank/DDBJ whole genome shotgun (WGS) entry which is preliminary data.</text>
</comment>
<keyword evidence="6" id="KW-0799">Topoisomerase</keyword>
<dbReference type="InterPro" id="IPR006171">
    <property type="entry name" value="TOPRIM_dom"/>
</dbReference>
<keyword evidence="17" id="KW-1185">Reference proteome</keyword>
<feature type="compositionally biased region" description="Low complexity" evidence="13">
    <location>
        <begin position="827"/>
        <end position="843"/>
    </location>
</feature>
<name>A0ABV7PTR3_9BURK</name>
<dbReference type="SMART" id="SM00493">
    <property type="entry name" value="TOPRIM"/>
    <property type="match status" value="1"/>
</dbReference>
<feature type="region of interest" description="Disordered" evidence="13">
    <location>
        <begin position="825"/>
        <end position="877"/>
    </location>
</feature>
<sequence>MTKTLIIAEKPSVANDIAKTLGGFTKHDEYFESDEYILSSAVGHLLEIAVPEEYDVKRGKWSFQHLPVIPPYFALNPIAKTESRLKVLNKLIKRKDVSTLINACDAGREGELIFRLIAQNAKAKQPVKRLWLQSMTPTAIREGFRQLRSDEEMLPLADAARCRSEADWLIGINGTRAMTAFNSKEGGFYLTTVGRVQTPTLSIVVEREEKIKKFVPRDYWEVRAEFVCAAGIYEGRWLDQKFKKDENDPEKRAERLWSKAAAESIVAACRGKQGVVTEESKPTTSMAPALFDLTSLQREANGRFGFSAKNTLGLAQALYEKHKVLTYPRTDSRHLPEDYIATVKSTMESLAENNNYHQFAKQISKNGWVKPNKRIFDNTKISDHFAIIPTGVAPKNLSEPEQKLYDLVTRRFMAVFFPPAEFLVTTRFTEVSGHQFKTEGKVMTNPGWLAIYGKDTTGDDKDGATLVPVQKGEKVLADKVTPNSLVTKPPARYTEATLLSAMEGAGKLVDSDELRDAMAGKGLGTPATRAAIIEGLLTEKYLVREGRELIPTAKASQLMTLLRGLGVNELTAPELTGEWEYKLSQMEKGKISRDEFMREIAQMTQIIVKRAKEYDNDTIPGEYATLQTPCPNCAGVVKENYRRFACTKCDFSMSKTPGSRQFEINEVEELLKNRTIGPLQGFRSKMGRPFAAILRIVRDEDINNFKLEFDFGQDQAEGEEGEGVDFTGQTPLGPCPKCNGGVYEMGLAYVCEHQVAKPKTCDFRSGRIILQQEILPEQMAKLLNDGKTDLLPGFISQRTRRPFKAFLVRGKDGKISFEFEERKAKPAAKGKAAANDDSAGADGEAVETKVTKKPAAKAAAKTVAAKKPAAKRVAAKK</sequence>
<dbReference type="InterPro" id="IPR025589">
    <property type="entry name" value="Toprim_C_rpt"/>
</dbReference>
<keyword evidence="8 16" id="KW-0413">Isomerase</keyword>
<dbReference type="InterPro" id="IPR023405">
    <property type="entry name" value="Topo_IA_core_domain"/>
</dbReference>
<dbReference type="SMART" id="SM00437">
    <property type="entry name" value="TOP1Ac"/>
    <property type="match status" value="1"/>
</dbReference>
<dbReference type="Gene3D" id="1.10.290.10">
    <property type="entry name" value="Topoisomerase I, domain 4"/>
    <property type="match status" value="1"/>
</dbReference>
<feature type="compositionally biased region" description="Low complexity" evidence="13">
    <location>
        <begin position="856"/>
        <end position="867"/>
    </location>
</feature>
<reference evidence="17" key="1">
    <citation type="journal article" date="2019" name="Int. J. Syst. Evol. Microbiol.">
        <title>The Global Catalogue of Microorganisms (GCM) 10K type strain sequencing project: providing services to taxonomists for standard genome sequencing and annotation.</title>
        <authorList>
            <consortium name="The Broad Institute Genomics Platform"/>
            <consortium name="The Broad Institute Genome Sequencing Center for Infectious Disease"/>
            <person name="Wu L."/>
            <person name="Ma J."/>
        </authorList>
    </citation>
    <scope>NUCLEOTIDE SEQUENCE [LARGE SCALE GENOMIC DNA]</scope>
    <source>
        <strain evidence="17">CCM 7480</strain>
    </source>
</reference>
<dbReference type="InterPro" id="IPR013824">
    <property type="entry name" value="Topo_IA_cen_sub1"/>
</dbReference>
<organism evidence="16 17">
    <name type="scientific">Massilia haematophila</name>
    <dbReference type="NCBI Taxonomy" id="457923"/>
    <lineage>
        <taxon>Bacteria</taxon>
        <taxon>Pseudomonadati</taxon>
        <taxon>Pseudomonadota</taxon>
        <taxon>Betaproteobacteria</taxon>
        <taxon>Burkholderiales</taxon>
        <taxon>Oxalobacteraceae</taxon>
        <taxon>Telluria group</taxon>
        <taxon>Massilia</taxon>
    </lineage>
</organism>
<dbReference type="NCBIfam" id="TIGR01056">
    <property type="entry name" value="topB"/>
    <property type="match status" value="1"/>
</dbReference>
<keyword evidence="7" id="KW-0238">DNA-binding</keyword>
<dbReference type="Pfam" id="PF13342">
    <property type="entry name" value="Toprim_Crpt"/>
    <property type="match status" value="2"/>
</dbReference>
<evidence type="ECO:0000256" key="11">
    <source>
        <dbReference type="ARBA" id="ARBA00032235"/>
    </source>
</evidence>
<evidence type="ECO:0000256" key="9">
    <source>
        <dbReference type="ARBA" id="ARBA00030003"/>
    </source>
</evidence>
<evidence type="ECO:0000256" key="3">
    <source>
        <dbReference type="ARBA" id="ARBA00012891"/>
    </source>
</evidence>
<dbReference type="InterPro" id="IPR013825">
    <property type="entry name" value="Topo_IA_cen_sub2"/>
</dbReference>
<dbReference type="InterPro" id="IPR000380">
    <property type="entry name" value="Topo_IA"/>
</dbReference>
<evidence type="ECO:0000256" key="10">
    <source>
        <dbReference type="ARBA" id="ARBA00031985"/>
    </source>
</evidence>
<dbReference type="InterPro" id="IPR013497">
    <property type="entry name" value="Topo_IA_cen"/>
</dbReference>
<evidence type="ECO:0000256" key="4">
    <source>
        <dbReference type="ARBA" id="ARBA00022723"/>
    </source>
</evidence>
<dbReference type="InterPro" id="IPR003601">
    <property type="entry name" value="Topo_IA_2"/>
</dbReference>
<evidence type="ECO:0000256" key="6">
    <source>
        <dbReference type="ARBA" id="ARBA00023029"/>
    </source>
</evidence>
<feature type="domain" description="Topo IA-type catalytic" evidence="15">
    <location>
        <begin position="153"/>
        <end position="608"/>
    </location>
</feature>
<dbReference type="Proteomes" id="UP001595665">
    <property type="component" value="Unassembled WGS sequence"/>
</dbReference>
<dbReference type="CDD" id="cd03362">
    <property type="entry name" value="TOPRIM_TopoIA_TopoIII"/>
    <property type="match status" value="1"/>
</dbReference>
<proteinExistence type="inferred from homology"/>
<dbReference type="RefSeq" id="WP_379737323.1">
    <property type="nucleotide sequence ID" value="NZ_JBHRVV010000001.1"/>
</dbReference>
<evidence type="ECO:0000259" key="15">
    <source>
        <dbReference type="PROSITE" id="PS52039"/>
    </source>
</evidence>
<keyword evidence="5" id="KW-0460">Magnesium</keyword>
<dbReference type="Gene3D" id="3.40.50.140">
    <property type="match status" value="1"/>
</dbReference>
<dbReference type="PANTHER" id="PTHR11390">
    <property type="entry name" value="PROKARYOTIC DNA TOPOISOMERASE"/>
    <property type="match status" value="1"/>
</dbReference>
<dbReference type="EC" id="5.6.2.1" evidence="3"/>
<dbReference type="PROSITE" id="PS52039">
    <property type="entry name" value="TOPO_IA_2"/>
    <property type="match status" value="1"/>
</dbReference>
<evidence type="ECO:0000256" key="5">
    <source>
        <dbReference type="ARBA" id="ARBA00022842"/>
    </source>
</evidence>
<dbReference type="CDD" id="cd00186">
    <property type="entry name" value="TOP1Ac"/>
    <property type="match status" value="1"/>
</dbReference>
<dbReference type="Pfam" id="PF01751">
    <property type="entry name" value="Toprim"/>
    <property type="match status" value="1"/>
</dbReference>
<evidence type="ECO:0000313" key="16">
    <source>
        <dbReference type="EMBL" id="MFC3460951.1"/>
    </source>
</evidence>
<feature type="compositionally biased region" description="Basic residues" evidence="13">
    <location>
        <begin position="868"/>
        <end position="877"/>
    </location>
</feature>
<dbReference type="SUPFAM" id="SSF56712">
    <property type="entry name" value="Prokaryotic type I DNA topoisomerase"/>
    <property type="match status" value="1"/>
</dbReference>
<dbReference type="InterPro" id="IPR003602">
    <property type="entry name" value="Topo_IA_DNA-bd_dom"/>
</dbReference>
<feature type="domain" description="Toprim" evidence="14">
    <location>
        <begin position="3"/>
        <end position="136"/>
    </location>
</feature>
<dbReference type="InterPro" id="IPR005738">
    <property type="entry name" value="TopoIII"/>
</dbReference>
<evidence type="ECO:0000256" key="12">
    <source>
        <dbReference type="ARBA" id="ARBA00032877"/>
    </source>
</evidence>
<evidence type="ECO:0000256" key="2">
    <source>
        <dbReference type="ARBA" id="ARBA00009446"/>
    </source>
</evidence>
<dbReference type="Gene3D" id="1.10.460.10">
    <property type="entry name" value="Topoisomerase I, domain 2"/>
    <property type="match status" value="1"/>
</dbReference>
<evidence type="ECO:0000313" key="17">
    <source>
        <dbReference type="Proteomes" id="UP001595665"/>
    </source>
</evidence>
<comment type="catalytic activity">
    <reaction evidence="1">
        <text>ATP-independent breakage of single-stranded DNA, followed by passage and rejoining.</text>
        <dbReference type="EC" id="5.6.2.1"/>
    </reaction>
</comment>
<keyword evidence="4" id="KW-0479">Metal-binding</keyword>
<dbReference type="NCBIfam" id="NF011313">
    <property type="entry name" value="PRK14724.1"/>
    <property type="match status" value="1"/>
</dbReference>